<reference evidence="1" key="1">
    <citation type="submission" date="2020-10" db="EMBL/GenBank/DDBJ databases">
        <authorList>
            <person name="Gilroy R."/>
        </authorList>
    </citation>
    <scope>NUCLEOTIDE SEQUENCE</scope>
    <source>
        <strain evidence="1">CHK154-7741</strain>
    </source>
</reference>
<reference evidence="1" key="2">
    <citation type="journal article" date="2021" name="PeerJ">
        <title>Extensive microbial diversity within the chicken gut microbiome revealed by metagenomics and culture.</title>
        <authorList>
            <person name="Gilroy R."/>
            <person name="Ravi A."/>
            <person name="Getino M."/>
            <person name="Pursley I."/>
            <person name="Horton D.L."/>
            <person name="Alikhan N.F."/>
            <person name="Baker D."/>
            <person name="Gharbi K."/>
            <person name="Hall N."/>
            <person name="Watson M."/>
            <person name="Adriaenssens E.M."/>
            <person name="Foster-Nyarko E."/>
            <person name="Jarju S."/>
            <person name="Secka A."/>
            <person name="Antonio M."/>
            <person name="Oren A."/>
            <person name="Chaudhuri R.R."/>
            <person name="La Ragione R."/>
            <person name="Hildebrand F."/>
            <person name="Pallen M.J."/>
        </authorList>
    </citation>
    <scope>NUCLEOTIDE SEQUENCE</scope>
    <source>
        <strain evidence="1">CHK154-7741</strain>
    </source>
</reference>
<dbReference type="AlphaFoldDB" id="A0A9D1SR83"/>
<organism evidence="1 2">
    <name type="scientific">Candidatus Limenecus avicola</name>
    <dbReference type="NCBI Taxonomy" id="2840847"/>
    <lineage>
        <taxon>Bacteria</taxon>
        <taxon>Bacillati</taxon>
        <taxon>Bacillota</taxon>
        <taxon>Clostridia</taxon>
        <taxon>Eubacteriales</taxon>
        <taxon>Clostridiaceae</taxon>
        <taxon>Clostridiaceae incertae sedis</taxon>
        <taxon>Candidatus Limenecus</taxon>
    </lineage>
</organism>
<gene>
    <name evidence="1" type="ORF">IAD26_04980</name>
</gene>
<evidence type="ECO:0000313" key="2">
    <source>
        <dbReference type="Proteomes" id="UP000886748"/>
    </source>
</evidence>
<evidence type="ECO:0000313" key="1">
    <source>
        <dbReference type="EMBL" id="HIU92470.1"/>
    </source>
</evidence>
<protein>
    <submittedName>
        <fullName evidence="1">Uncharacterized protein</fullName>
    </submittedName>
</protein>
<dbReference type="EMBL" id="DVOD01000035">
    <property type="protein sequence ID" value="HIU92470.1"/>
    <property type="molecule type" value="Genomic_DNA"/>
</dbReference>
<dbReference type="Proteomes" id="UP000886748">
    <property type="component" value="Unassembled WGS sequence"/>
</dbReference>
<accession>A0A9D1SR83</accession>
<proteinExistence type="predicted"/>
<name>A0A9D1SR83_9CLOT</name>
<comment type="caution">
    <text evidence="1">The sequence shown here is derived from an EMBL/GenBank/DDBJ whole genome shotgun (WGS) entry which is preliminary data.</text>
</comment>
<sequence>MKVALFTNPYLSSNYKYQTNKQAQPSFQGMTNKVPKEINDAFSILRKKVATLPERGSNDVLTVKLIDRADEAACVTVERKRKNWLLSFIFDNTKEATKAEVTHSKGDKKAIQALLKDQETKKELNNFLTENGVTFNTF</sequence>